<proteinExistence type="predicted"/>
<keyword evidence="1" id="KW-0732">Signal</keyword>
<feature type="signal peptide" evidence="1">
    <location>
        <begin position="1"/>
        <end position="21"/>
    </location>
</feature>
<sequence>MPSPSSLLLFLILFHVPSTSPDAESGDDLLTFCIPPPNTTCRQPLALSPHGSWLPAAVFVPPDIHRSLRDQRHISML</sequence>
<evidence type="ECO:0008006" key="4">
    <source>
        <dbReference type="Google" id="ProtNLM"/>
    </source>
</evidence>
<feature type="chain" id="PRO_5014458465" description="Secreted protein" evidence="1">
    <location>
        <begin position="22"/>
        <end position="77"/>
    </location>
</feature>
<keyword evidence="3" id="KW-1185">Reference proteome</keyword>
<dbReference type="EMBL" id="KZ613955">
    <property type="protein sequence ID" value="PMD33739.1"/>
    <property type="molecule type" value="Genomic_DNA"/>
</dbReference>
<evidence type="ECO:0000313" key="2">
    <source>
        <dbReference type="EMBL" id="PMD33739.1"/>
    </source>
</evidence>
<gene>
    <name evidence="2" type="ORF">L207DRAFT_517783</name>
</gene>
<dbReference type="Proteomes" id="UP000235786">
    <property type="component" value="Unassembled WGS sequence"/>
</dbReference>
<protein>
    <recommendedName>
        <fullName evidence="4">Secreted protein</fullName>
    </recommendedName>
</protein>
<organism evidence="2 3">
    <name type="scientific">Hyaloscypha variabilis (strain UAMH 11265 / GT02V1 / F)</name>
    <name type="common">Meliniomyces variabilis</name>
    <dbReference type="NCBI Taxonomy" id="1149755"/>
    <lineage>
        <taxon>Eukaryota</taxon>
        <taxon>Fungi</taxon>
        <taxon>Dikarya</taxon>
        <taxon>Ascomycota</taxon>
        <taxon>Pezizomycotina</taxon>
        <taxon>Leotiomycetes</taxon>
        <taxon>Helotiales</taxon>
        <taxon>Hyaloscyphaceae</taxon>
        <taxon>Hyaloscypha</taxon>
        <taxon>Hyaloscypha variabilis</taxon>
    </lineage>
</organism>
<accession>A0A2J6R5J1</accession>
<evidence type="ECO:0000256" key="1">
    <source>
        <dbReference type="SAM" id="SignalP"/>
    </source>
</evidence>
<evidence type="ECO:0000313" key="3">
    <source>
        <dbReference type="Proteomes" id="UP000235786"/>
    </source>
</evidence>
<reference evidence="2 3" key="1">
    <citation type="submission" date="2016-04" db="EMBL/GenBank/DDBJ databases">
        <title>A degradative enzymes factory behind the ericoid mycorrhizal symbiosis.</title>
        <authorList>
            <consortium name="DOE Joint Genome Institute"/>
            <person name="Martino E."/>
            <person name="Morin E."/>
            <person name="Grelet G."/>
            <person name="Kuo A."/>
            <person name="Kohler A."/>
            <person name="Daghino S."/>
            <person name="Barry K."/>
            <person name="Choi C."/>
            <person name="Cichocki N."/>
            <person name="Clum A."/>
            <person name="Copeland A."/>
            <person name="Hainaut M."/>
            <person name="Haridas S."/>
            <person name="Labutti K."/>
            <person name="Lindquist E."/>
            <person name="Lipzen A."/>
            <person name="Khouja H.-R."/>
            <person name="Murat C."/>
            <person name="Ohm R."/>
            <person name="Olson A."/>
            <person name="Spatafora J."/>
            <person name="Veneault-Fourrey C."/>
            <person name="Henrissat B."/>
            <person name="Grigoriev I."/>
            <person name="Martin F."/>
            <person name="Perotto S."/>
        </authorList>
    </citation>
    <scope>NUCLEOTIDE SEQUENCE [LARGE SCALE GENOMIC DNA]</scope>
    <source>
        <strain evidence="2 3">F</strain>
    </source>
</reference>
<name>A0A2J6R5J1_HYAVF</name>
<dbReference type="AlphaFoldDB" id="A0A2J6R5J1"/>